<feature type="compositionally biased region" description="Acidic residues" evidence="1">
    <location>
        <begin position="19"/>
        <end position="40"/>
    </location>
</feature>
<feature type="region of interest" description="Disordered" evidence="1">
    <location>
        <begin position="13"/>
        <end position="40"/>
    </location>
</feature>
<sequence>MDADLYDEFGNYIGPNIASDEEEIDDDSVGEDDGGGEEVSEQAIDHIEKADESLAVCFIP</sequence>
<name>A0A183SBS3_SCHSO</name>
<evidence type="ECO:0000313" key="3">
    <source>
        <dbReference type="EMBL" id="VDL88056.1"/>
    </source>
</evidence>
<dbReference type="Proteomes" id="UP000275846">
    <property type="component" value="Unassembled WGS sequence"/>
</dbReference>
<dbReference type="AlphaFoldDB" id="A0A183SBS3"/>
<reference evidence="5" key="1">
    <citation type="submission" date="2016-06" db="UniProtKB">
        <authorList>
            <consortium name="WormBaseParasite"/>
        </authorList>
    </citation>
    <scope>IDENTIFICATION</scope>
</reference>
<organism evidence="5">
    <name type="scientific">Schistocephalus solidus</name>
    <name type="common">Tapeworm</name>
    <dbReference type="NCBI Taxonomy" id="70667"/>
    <lineage>
        <taxon>Eukaryota</taxon>
        <taxon>Metazoa</taxon>
        <taxon>Spiralia</taxon>
        <taxon>Lophotrochozoa</taxon>
        <taxon>Platyhelminthes</taxon>
        <taxon>Cestoda</taxon>
        <taxon>Eucestoda</taxon>
        <taxon>Diphyllobothriidea</taxon>
        <taxon>Diphyllobothriidae</taxon>
        <taxon>Schistocephalus</taxon>
    </lineage>
</organism>
<evidence type="ECO:0000313" key="5">
    <source>
        <dbReference type="WBParaSite" id="SSLN_0000173401-mRNA-1"/>
    </source>
</evidence>
<proteinExistence type="predicted"/>
<evidence type="ECO:0000313" key="4">
    <source>
        <dbReference type="Proteomes" id="UP000275846"/>
    </source>
</evidence>
<dbReference type="STRING" id="70667.A0A183SBS3"/>
<evidence type="ECO:0000256" key="1">
    <source>
        <dbReference type="SAM" id="MobiDB-lite"/>
    </source>
</evidence>
<keyword evidence="4" id="KW-1185">Reference proteome</keyword>
<accession>A0A183SBS3</accession>
<protein>
    <submittedName>
        <fullName evidence="5">EFTUD2 domain-containing protein</fullName>
    </submittedName>
</protein>
<dbReference type="Pfam" id="PF16004">
    <property type="entry name" value="EFTUD2"/>
    <property type="match status" value="1"/>
</dbReference>
<feature type="domain" description="116kDa U5 small nuclear ribonucleoprotein component N-terminal" evidence="2">
    <location>
        <begin position="4"/>
        <end position="45"/>
    </location>
</feature>
<dbReference type="InterPro" id="IPR031950">
    <property type="entry name" value="EFTUD2_N"/>
</dbReference>
<dbReference type="WBParaSite" id="SSLN_0000173401-mRNA-1">
    <property type="protein sequence ID" value="SSLN_0000173401-mRNA-1"/>
    <property type="gene ID" value="SSLN_0000173401"/>
</dbReference>
<dbReference type="EMBL" id="UYSU01005201">
    <property type="protein sequence ID" value="VDL88056.1"/>
    <property type="molecule type" value="Genomic_DNA"/>
</dbReference>
<evidence type="ECO:0000259" key="2">
    <source>
        <dbReference type="Pfam" id="PF16004"/>
    </source>
</evidence>
<reference evidence="3 4" key="2">
    <citation type="submission" date="2018-11" db="EMBL/GenBank/DDBJ databases">
        <authorList>
            <consortium name="Pathogen Informatics"/>
        </authorList>
    </citation>
    <scope>NUCLEOTIDE SEQUENCE [LARGE SCALE GENOMIC DNA]</scope>
    <source>
        <strain evidence="3 4">NST_G2</strain>
    </source>
</reference>
<gene>
    <name evidence="3" type="ORF">SSLN_LOCUS1671</name>
</gene>